<protein>
    <recommendedName>
        <fullName evidence="3">ER membrane protein complex subunit 2</fullName>
    </recommendedName>
</protein>
<keyword evidence="2" id="KW-0802">TPR repeat</keyword>
<dbReference type="PANTHER" id="PTHR12760">
    <property type="entry name" value="TETRATRICOPEPTIDE REPEAT PROTEIN"/>
    <property type="match status" value="1"/>
</dbReference>
<dbReference type="Gene3D" id="1.25.40.10">
    <property type="entry name" value="Tetratricopeptide repeat domain"/>
    <property type="match status" value="1"/>
</dbReference>
<dbReference type="Proteomes" id="UP000054321">
    <property type="component" value="Unassembled WGS sequence"/>
</dbReference>
<reference evidence="5 6" key="1">
    <citation type="submission" date="2014-04" db="EMBL/GenBank/DDBJ databases">
        <authorList>
            <consortium name="DOE Joint Genome Institute"/>
            <person name="Kuo A."/>
            <person name="Martino E."/>
            <person name="Perotto S."/>
            <person name="Kohler A."/>
            <person name="Nagy L.G."/>
            <person name="Floudas D."/>
            <person name="Copeland A."/>
            <person name="Barry K.W."/>
            <person name="Cichocki N."/>
            <person name="Veneault-Fourrey C."/>
            <person name="LaButti K."/>
            <person name="Lindquist E.A."/>
            <person name="Lipzen A."/>
            <person name="Lundell T."/>
            <person name="Morin E."/>
            <person name="Murat C."/>
            <person name="Sun H."/>
            <person name="Tunlid A."/>
            <person name="Henrissat B."/>
            <person name="Grigoriev I.V."/>
            <person name="Hibbett D.S."/>
            <person name="Martin F."/>
            <person name="Nordberg H.P."/>
            <person name="Cantor M.N."/>
            <person name="Hua S.X."/>
        </authorList>
    </citation>
    <scope>NUCLEOTIDE SEQUENCE [LARGE SCALE GENOMIC DNA]</scope>
    <source>
        <strain evidence="5 6">Zn</strain>
    </source>
</reference>
<keyword evidence="3" id="KW-0256">Endoplasmic reticulum</keyword>
<evidence type="ECO:0000313" key="6">
    <source>
        <dbReference type="Proteomes" id="UP000054321"/>
    </source>
</evidence>
<comment type="subunit">
    <text evidence="3">Component of the ER membrane protein complex (EMC).</text>
</comment>
<evidence type="ECO:0000256" key="3">
    <source>
        <dbReference type="RuleBase" id="RU367091"/>
    </source>
</evidence>
<dbReference type="InterPro" id="IPR039856">
    <property type="entry name" value="EMC2-like"/>
</dbReference>
<dbReference type="FunFam" id="1.25.40.10:FF:001208">
    <property type="entry name" value="Tetratricopeptide repeat domain-containing protein"/>
    <property type="match status" value="1"/>
</dbReference>
<dbReference type="Pfam" id="PF22890">
    <property type="entry name" value="TPR_EMC2"/>
    <property type="match status" value="1"/>
</dbReference>
<organism evidence="5 6">
    <name type="scientific">Oidiodendron maius (strain Zn)</name>
    <dbReference type="NCBI Taxonomy" id="913774"/>
    <lineage>
        <taxon>Eukaryota</taxon>
        <taxon>Fungi</taxon>
        <taxon>Dikarya</taxon>
        <taxon>Ascomycota</taxon>
        <taxon>Pezizomycotina</taxon>
        <taxon>Leotiomycetes</taxon>
        <taxon>Leotiomycetes incertae sedis</taxon>
        <taxon>Myxotrichaceae</taxon>
        <taxon>Oidiodendron</taxon>
    </lineage>
</organism>
<evidence type="ECO:0000256" key="1">
    <source>
        <dbReference type="ARBA" id="ARBA00022737"/>
    </source>
</evidence>
<dbReference type="SUPFAM" id="SSF48452">
    <property type="entry name" value="TPR-like"/>
    <property type="match status" value="1"/>
</dbReference>
<name>A0A0C3HNB3_OIDMZ</name>
<evidence type="ECO:0000313" key="5">
    <source>
        <dbReference type="EMBL" id="KIN03822.1"/>
    </source>
</evidence>
<keyword evidence="1" id="KW-0677">Repeat</keyword>
<proteinExistence type="inferred from homology"/>
<comment type="function">
    <text evidence="3">Part of the endoplasmic reticulum membrane protein complex (EMC) that enables the energy-independent insertion into endoplasmic reticulum membranes of newly synthesized membrane proteins.</text>
</comment>
<sequence>MSSSLLHPPSHLSPAVALELSQSAPAVLRNVPSTNGTYSISSLWTAAETPELWITYEHLMLSCLRTGDEESAHLCLKRLTQRFGDDNTRLMALRGLFQEAVAKDDAALKQVLDEYESILTDDPSNIPVAKRRIALLQSLNKPTEAITALTKLVDASPTDAEAWAELSDLYVSQGMYPQGIFALEEVLLITANAWNMHARLGEVLYMAATANDSGSEKYLAESFRRFCRSIELCDDYLRGYYGLKLATDRLIETAPQASRPSKGDTGLPPPEIETVKRLNEVATAKLSEIVRKSAGGEAGWQGYDEAEVIAAKELLNRDAANITR</sequence>
<feature type="domain" description="EMC2 TPR-like" evidence="4">
    <location>
        <begin position="113"/>
        <end position="207"/>
    </location>
</feature>
<gene>
    <name evidence="5" type="ORF">OIDMADRAFT_177911</name>
</gene>
<dbReference type="InParanoid" id="A0A0C3HNB3"/>
<evidence type="ECO:0000259" key="4">
    <source>
        <dbReference type="Pfam" id="PF22890"/>
    </source>
</evidence>
<dbReference type="GO" id="GO:0072546">
    <property type="term" value="C:EMC complex"/>
    <property type="evidence" value="ECO:0007669"/>
    <property type="project" value="UniProtKB-UniRule"/>
</dbReference>
<dbReference type="FunCoup" id="A0A0C3HNB3">
    <property type="interactions" value="200"/>
</dbReference>
<comment type="subcellular location">
    <subcellularLocation>
        <location evidence="3">Endoplasmic reticulum membrane</location>
        <topology evidence="3">Peripheral membrane protein</topology>
        <orientation evidence="3">Cytoplasmic side</orientation>
    </subcellularLocation>
</comment>
<dbReference type="InterPro" id="IPR055217">
    <property type="entry name" value="TPR_EMC2"/>
</dbReference>
<keyword evidence="3" id="KW-0472">Membrane</keyword>
<dbReference type="InterPro" id="IPR011990">
    <property type="entry name" value="TPR-like_helical_dom_sf"/>
</dbReference>
<dbReference type="AlphaFoldDB" id="A0A0C3HNB3"/>
<dbReference type="HOGENOM" id="CLU_052388_0_0_1"/>
<dbReference type="OrthoDB" id="124397at2759"/>
<keyword evidence="6" id="KW-1185">Reference proteome</keyword>
<evidence type="ECO:0000256" key="2">
    <source>
        <dbReference type="ARBA" id="ARBA00022803"/>
    </source>
</evidence>
<dbReference type="EMBL" id="KN832873">
    <property type="protein sequence ID" value="KIN03822.1"/>
    <property type="molecule type" value="Genomic_DNA"/>
</dbReference>
<dbReference type="STRING" id="913774.A0A0C3HNB3"/>
<comment type="similarity">
    <text evidence="3">Belongs to the EMC2 family.</text>
</comment>
<reference evidence="6" key="2">
    <citation type="submission" date="2015-01" db="EMBL/GenBank/DDBJ databases">
        <title>Evolutionary Origins and Diversification of the Mycorrhizal Mutualists.</title>
        <authorList>
            <consortium name="DOE Joint Genome Institute"/>
            <consortium name="Mycorrhizal Genomics Consortium"/>
            <person name="Kohler A."/>
            <person name="Kuo A."/>
            <person name="Nagy L.G."/>
            <person name="Floudas D."/>
            <person name="Copeland A."/>
            <person name="Barry K.W."/>
            <person name="Cichocki N."/>
            <person name="Veneault-Fourrey C."/>
            <person name="LaButti K."/>
            <person name="Lindquist E.A."/>
            <person name="Lipzen A."/>
            <person name="Lundell T."/>
            <person name="Morin E."/>
            <person name="Murat C."/>
            <person name="Riley R."/>
            <person name="Ohm R."/>
            <person name="Sun H."/>
            <person name="Tunlid A."/>
            <person name="Henrissat B."/>
            <person name="Grigoriev I.V."/>
            <person name="Hibbett D.S."/>
            <person name="Martin F."/>
        </authorList>
    </citation>
    <scope>NUCLEOTIDE SEQUENCE [LARGE SCALE GENOMIC DNA]</scope>
    <source>
        <strain evidence="6">Zn</strain>
    </source>
</reference>
<accession>A0A0C3HNB3</accession>